<accession>A0ABP9ESU5</accession>
<keyword evidence="2" id="KW-0255">Endonuclease</keyword>
<dbReference type="Gene3D" id="3.60.10.10">
    <property type="entry name" value="Endonuclease/exonuclease/phosphatase"/>
    <property type="match status" value="1"/>
</dbReference>
<proteinExistence type="predicted"/>
<name>A0ABP9ESU5_9GAMM</name>
<dbReference type="SUPFAM" id="SSF56219">
    <property type="entry name" value="DNase I-like"/>
    <property type="match status" value="1"/>
</dbReference>
<dbReference type="InterPro" id="IPR051916">
    <property type="entry name" value="GPI-anchor_lipid_remodeler"/>
</dbReference>
<reference evidence="3" key="1">
    <citation type="journal article" date="2019" name="Int. J. Syst. Evol. Microbiol.">
        <title>The Global Catalogue of Microorganisms (GCM) 10K type strain sequencing project: providing services to taxonomists for standard genome sequencing and annotation.</title>
        <authorList>
            <consortium name="The Broad Institute Genomics Platform"/>
            <consortium name="The Broad Institute Genome Sequencing Center for Infectious Disease"/>
            <person name="Wu L."/>
            <person name="Ma J."/>
        </authorList>
    </citation>
    <scope>NUCLEOTIDE SEQUENCE [LARGE SCALE GENOMIC DNA]</scope>
    <source>
        <strain evidence="3">JCM 18401</strain>
    </source>
</reference>
<organism evidence="2 3">
    <name type="scientific">Ferrimonas pelagia</name>
    <dbReference type="NCBI Taxonomy" id="1177826"/>
    <lineage>
        <taxon>Bacteria</taxon>
        <taxon>Pseudomonadati</taxon>
        <taxon>Pseudomonadota</taxon>
        <taxon>Gammaproteobacteria</taxon>
        <taxon>Alteromonadales</taxon>
        <taxon>Ferrimonadaceae</taxon>
        <taxon>Ferrimonas</taxon>
    </lineage>
</organism>
<evidence type="ECO:0000313" key="3">
    <source>
        <dbReference type="Proteomes" id="UP001499988"/>
    </source>
</evidence>
<protein>
    <submittedName>
        <fullName evidence="2">Endonuclease/exonuclease/phosphatase family protein</fullName>
    </submittedName>
</protein>
<feature type="domain" description="Endonuclease/exonuclease/phosphatase" evidence="1">
    <location>
        <begin position="38"/>
        <end position="291"/>
    </location>
</feature>
<comment type="caution">
    <text evidence="2">The sequence shown here is derived from an EMBL/GenBank/DDBJ whole genome shotgun (WGS) entry which is preliminary data.</text>
</comment>
<dbReference type="Pfam" id="PF03372">
    <property type="entry name" value="Exo_endo_phos"/>
    <property type="match status" value="1"/>
</dbReference>
<dbReference type="Proteomes" id="UP001499988">
    <property type="component" value="Unassembled WGS sequence"/>
</dbReference>
<dbReference type="PANTHER" id="PTHR14859:SF15">
    <property type="entry name" value="ENDONUCLEASE_EXONUCLEASE_PHOSPHATASE DOMAIN-CONTAINING PROTEIN"/>
    <property type="match status" value="1"/>
</dbReference>
<keyword evidence="2" id="KW-0378">Hydrolase</keyword>
<dbReference type="InterPro" id="IPR005135">
    <property type="entry name" value="Endo/exonuclease/phosphatase"/>
</dbReference>
<dbReference type="InterPro" id="IPR036691">
    <property type="entry name" value="Endo/exonu/phosph_ase_sf"/>
</dbReference>
<keyword evidence="3" id="KW-1185">Reference proteome</keyword>
<evidence type="ECO:0000259" key="1">
    <source>
        <dbReference type="Pfam" id="PF03372"/>
    </source>
</evidence>
<dbReference type="PANTHER" id="PTHR14859">
    <property type="entry name" value="CALCOFLUOR WHITE HYPERSENSITIVE PROTEIN PRECURSOR"/>
    <property type="match status" value="1"/>
</dbReference>
<sequence length="337" mass="37703">MSHPLLDCPARFRLATLNLFNYLAPPRAYYAAENIYSATQWQQKQQWLSRYLGQLDADIVGFQEVFSPQVLQAQVAQCGYAHFAAVDQPKVEQGFIHFSPPVALASRFPIVRVEAVRPAASALAQLEWPDFAFSRQPLRAEIAIPGFGRIRIYVVHLKSQRTELAAEGSLAQQIWLQPKLGAWLSMRQRTAEAALLLADMLAQPERLPTVLMGDLNDVPTSATLTQFQAPKRLPLRPPGSSVSELEIQQAIDAHAMQCAFTLALERSEQKPTHYWGPVATTLDHILLSAEFDPTFGQSMAQVDWCEVFDRHLVRNDTEADRQCSDHAAVLAQISGRF</sequence>
<keyword evidence="2" id="KW-0540">Nuclease</keyword>
<gene>
    <name evidence="2" type="ORF">GCM10023333_16270</name>
</gene>
<dbReference type="EMBL" id="BAABJZ010000023">
    <property type="protein sequence ID" value="GAA4882743.1"/>
    <property type="molecule type" value="Genomic_DNA"/>
</dbReference>
<dbReference type="RefSeq" id="WP_345334857.1">
    <property type="nucleotide sequence ID" value="NZ_BAABJZ010000023.1"/>
</dbReference>
<evidence type="ECO:0000313" key="2">
    <source>
        <dbReference type="EMBL" id="GAA4882743.1"/>
    </source>
</evidence>
<dbReference type="GO" id="GO:0004519">
    <property type="term" value="F:endonuclease activity"/>
    <property type="evidence" value="ECO:0007669"/>
    <property type="project" value="UniProtKB-KW"/>
</dbReference>